<sequence length="109" mass="12016">MNDQKKPGDGHIYNNIWRVPLREIQSCAGDQVGACVAGLISPVSSGPDCKSILNHQVFRDRHVVSQLSGLHMCLSPFAFAQTPNMNGRGSKKKTFEAVEPPPFFWLSGY</sequence>
<gene>
    <name evidence="1" type="ORF">ACN38_g6548</name>
</gene>
<dbReference type="Proteomes" id="UP000037696">
    <property type="component" value="Unassembled WGS sequence"/>
</dbReference>
<protein>
    <submittedName>
        <fullName evidence="1">Uncharacterized protein</fullName>
    </submittedName>
</protein>
<evidence type="ECO:0000313" key="1">
    <source>
        <dbReference type="EMBL" id="KOS42530.1"/>
    </source>
</evidence>
<evidence type="ECO:0000313" key="2">
    <source>
        <dbReference type="Proteomes" id="UP000037696"/>
    </source>
</evidence>
<comment type="caution">
    <text evidence="1">The sequence shown here is derived from an EMBL/GenBank/DDBJ whole genome shotgun (WGS) entry which is preliminary data.</text>
</comment>
<reference evidence="1 2" key="1">
    <citation type="submission" date="2015-08" db="EMBL/GenBank/DDBJ databases">
        <title>Genome sequencing of Penicillium nordicum.</title>
        <authorList>
            <person name="Nguyen H.D."/>
            <person name="Seifert K.A."/>
        </authorList>
    </citation>
    <scope>NUCLEOTIDE SEQUENCE [LARGE SCALE GENOMIC DNA]</scope>
    <source>
        <strain evidence="1 2">DAOMC 185683</strain>
    </source>
</reference>
<name>A0A0M8P8F2_9EURO</name>
<accession>A0A0M8P8F2</accession>
<organism evidence="1 2">
    <name type="scientific">Penicillium nordicum</name>
    <dbReference type="NCBI Taxonomy" id="229535"/>
    <lineage>
        <taxon>Eukaryota</taxon>
        <taxon>Fungi</taxon>
        <taxon>Dikarya</taxon>
        <taxon>Ascomycota</taxon>
        <taxon>Pezizomycotina</taxon>
        <taxon>Eurotiomycetes</taxon>
        <taxon>Eurotiomycetidae</taxon>
        <taxon>Eurotiales</taxon>
        <taxon>Aspergillaceae</taxon>
        <taxon>Penicillium</taxon>
    </lineage>
</organism>
<dbReference type="EMBL" id="LHQQ01000103">
    <property type="protein sequence ID" value="KOS42530.1"/>
    <property type="molecule type" value="Genomic_DNA"/>
</dbReference>
<keyword evidence="2" id="KW-1185">Reference proteome</keyword>
<proteinExistence type="predicted"/>
<dbReference type="AlphaFoldDB" id="A0A0M8P8F2"/>